<dbReference type="InterPro" id="IPR035919">
    <property type="entry name" value="EAL_sf"/>
</dbReference>
<accession>A0ABS7JCG6</accession>
<evidence type="ECO:0000313" key="2">
    <source>
        <dbReference type="EMBL" id="MBX7487724.1"/>
    </source>
</evidence>
<comment type="caution">
    <text evidence="2">The sequence shown here is derived from an EMBL/GenBank/DDBJ whole genome shotgun (WGS) entry which is preliminary data.</text>
</comment>
<protein>
    <submittedName>
        <fullName evidence="2">EAL domain-containing protein</fullName>
    </submittedName>
</protein>
<dbReference type="Pfam" id="PF00563">
    <property type="entry name" value="EAL"/>
    <property type="match status" value="1"/>
</dbReference>
<evidence type="ECO:0000313" key="3">
    <source>
        <dbReference type="Proteomes" id="UP000776651"/>
    </source>
</evidence>
<dbReference type="SMART" id="SM00052">
    <property type="entry name" value="EAL"/>
    <property type="match status" value="1"/>
</dbReference>
<dbReference type="PANTHER" id="PTHR33121">
    <property type="entry name" value="CYCLIC DI-GMP PHOSPHODIESTERASE PDEF"/>
    <property type="match status" value="1"/>
</dbReference>
<dbReference type="InterPro" id="IPR001633">
    <property type="entry name" value="EAL_dom"/>
</dbReference>
<feature type="domain" description="EAL" evidence="1">
    <location>
        <begin position="232"/>
        <end position="485"/>
    </location>
</feature>
<keyword evidence="3" id="KW-1185">Reference proteome</keyword>
<dbReference type="PANTHER" id="PTHR33121:SF70">
    <property type="entry name" value="SIGNALING PROTEIN YKOW"/>
    <property type="match status" value="1"/>
</dbReference>
<dbReference type="PROSITE" id="PS50883">
    <property type="entry name" value="EAL"/>
    <property type="match status" value="1"/>
</dbReference>
<dbReference type="InterPro" id="IPR050706">
    <property type="entry name" value="Cyclic-di-GMP_PDE-like"/>
</dbReference>
<dbReference type="Proteomes" id="UP000776651">
    <property type="component" value="Unassembled WGS sequence"/>
</dbReference>
<dbReference type="SUPFAM" id="SSF141868">
    <property type="entry name" value="EAL domain-like"/>
    <property type="match status" value="1"/>
</dbReference>
<proteinExistence type="predicted"/>
<dbReference type="RefSeq" id="WP_221597188.1">
    <property type="nucleotide sequence ID" value="NZ_JAIGNQ010000001.1"/>
</dbReference>
<evidence type="ECO:0000259" key="1">
    <source>
        <dbReference type="PROSITE" id="PS50883"/>
    </source>
</evidence>
<name>A0ABS7JCG6_9SPHN</name>
<dbReference type="CDD" id="cd01948">
    <property type="entry name" value="EAL"/>
    <property type="match status" value="1"/>
</dbReference>
<gene>
    <name evidence="2" type="ORF">K3177_04275</name>
</gene>
<organism evidence="2 3">
    <name type="scientific">Qipengyuania pacifica</name>
    <dbReference type="NCBI Taxonomy" id="2860199"/>
    <lineage>
        <taxon>Bacteria</taxon>
        <taxon>Pseudomonadati</taxon>
        <taxon>Pseudomonadota</taxon>
        <taxon>Alphaproteobacteria</taxon>
        <taxon>Sphingomonadales</taxon>
        <taxon>Erythrobacteraceae</taxon>
        <taxon>Qipengyuania</taxon>
    </lineage>
</organism>
<sequence length="504" mass="55705">MVAILITLAVAGMVGIALAVWLRPQLIQLHGSMKRAEGLIGVKHTGGFLTRASQIIVAMEQALQSSAPRAQSHAISGLPTREPLIARMKSDRKGTLGILALKDYDRLCAFDPESAERLLLIMVERLTAMVPRDQLVAQLDRSHLAIWIGPDMELAAATTEVEALAYSLGDRWCDGEREIFPEIAFRTGEFRSDSGAPEALLSQTLSSFSVPLITDVREIVSSIDPAIQSRERFQIEQDLRQAVGRDELRMQFQPLIDASTGRVSGAEALLRWHHPTRGLIPPTRFIPIMESSDLSPEIGLWALNRAAREVRQWRDGGHDLRVAVNVSGRQLDGADLPLLIERTLARHNLGGEALEIELTETVALAEGDCAARLSDALRSRGIRIAIDDFGTGYSSFAALNAIAFDKIKIDRAFVTDVHARRESQAICSSILTLGRGLGINVLAEGVETAEEFLWLRDHGCRFFQGFYFARPLSGEDFLTFVKDEQTLNRLLQPDTQLISERMRA</sequence>
<dbReference type="EMBL" id="JAIGNQ010000001">
    <property type="protein sequence ID" value="MBX7487724.1"/>
    <property type="molecule type" value="Genomic_DNA"/>
</dbReference>
<dbReference type="Gene3D" id="3.20.20.450">
    <property type="entry name" value="EAL domain"/>
    <property type="match status" value="1"/>
</dbReference>
<reference evidence="2 3" key="1">
    <citation type="submission" date="2021-08" db="EMBL/GenBank/DDBJ databases">
        <title>Comparative Genomics Analysis of the Genus Qipengyuania Reveals Extensive Genetic Diversity and Metabolic Versatility, Including the Description of Fifteen Novel Species.</title>
        <authorList>
            <person name="Liu Y."/>
        </authorList>
    </citation>
    <scope>NUCLEOTIDE SEQUENCE [LARGE SCALE GENOMIC DNA]</scope>
    <source>
        <strain evidence="2 3">GH25</strain>
    </source>
</reference>